<dbReference type="InterPro" id="IPR001949">
    <property type="entry name" value="NADH-UbQ_OxRdtase_51kDa_CS"/>
</dbReference>
<evidence type="ECO:0000259" key="6">
    <source>
        <dbReference type="PROSITE" id="PS51379"/>
    </source>
</evidence>
<dbReference type="SUPFAM" id="SSF52833">
    <property type="entry name" value="Thioredoxin-like"/>
    <property type="match status" value="1"/>
</dbReference>
<dbReference type="PROSITE" id="PS00198">
    <property type="entry name" value="4FE4S_FER_1"/>
    <property type="match status" value="1"/>
</dbReference>
<keyword evidence="2" id="KW-0004">4Fe-4S</keyword>
<dbReference type="GO" id="GO:0010181">
    <property type="term" value="F:FMN binding"/>
    <property type="evidence" value="ECO:0007669"/>
    <property type="project" value="InterPro"/>
</dbReference>
<evidence type="ECO:0000256" key="1">
    <source>
        <dbReference type="ARBA" id="ARBA00007523"/>
    </source>
</evidence>
<dbReference type="CDD" id="cd02980">
    <property type="entry name" value="TRX_Fd_family"/>
    <property type="match status" value="1"/>
</dbReference>
<dbReference type="STRING" id="1555112.LIP_0872"/>
<dbReference type="InterPro" id="IPR017896">
    <property type="entry name" value="4Fe4S_Fe-S-bd"/>
</dbReference>
<dbReference type="Gene3D" id="1.20.1440.230">
    <property type="entry name" value="NADH-ubiquinone oxidoreductase 51kDa subunit, iron-sulphur binding domain"/>
    <property type="match status" value="1"/>
</dbReference>
<protein>
    <submittedName>
        <fullName evidence="7">NADP oxidoreductase</fullName>
    </submittedName>
</protein>
<evidence type="ECO:0000313" key="7">
    <source>
        <dbReference type="EMBL" id="BAS26729.1"/>
    </source>
</evidence>
<dbReference type="SMART" id="SM00928">
    <property type="entry name" value="NADH_4Fe-4S"/>
    <property type="match status" value="1"/>
</dbReference>
<dbReference type="PROSITE" id="PS00645">
    <property type="entry name" value="COMPLEX1_51K_2"/>
    <property type="match status" value="1"/>
</dbReference>
<reference evidence="8" key="1">
    <citation type="submission" date="2015-07" db="EMBL/GenBank/DDBJ databases">
        <title>Complete genome sequence and phylogenetic analysis of Limnochorda pilosa.</title>
        <authorList>
            <person name="Watanabe M."/>
            <person name="Kojima H."/>
            <person name="Fukui M."/>
        </authorList>
    </citation>
    <scope>NUCLEOTIDE SEQUENCE [LARGE SCALE GENOMIC DNA]</scope>
    <source>
        <strain evidence="8">HC45</strain>
    </source>
</reference>
<dbReference type="Gene3D" id="3.40.30.10">
    <property type="entry name" value="Glutaredoxin"/>
    <property type="match status" value="1"/>
</dbReference>
<organism evidence="7 8">
    <name type="scientific">Limnochorda pilosa</name>
    <dbReference type="NCBI Taxonomy" id="1555112"/>
    <lineage>
        <taxon>Bacteria</taxon>
        <taxon>Bacillati</taxon>
        <taxon>Bacillota</taxon>
        <taxon>Limnochordia</taxon>
        <taxon>Limnochordales</taxon>
        <taxon>Limnochordaceae</taxon>
        <taxon>Limnochorda</taxon>
    </lineage>
</organism>
<dbReference type="PROSITE" id="PS51379">
    <property type="entry name" value="4FE4S_FER_2"/>
    <property type="match status" value="2"/>
</dbReference>
<keyword evidence="5" id="KW-0411">Iron-sulfur</keyword>
<dbReference type="SUPFAM" id="SSF140490">
    <property type="entry name" value="Nqo1C-terminal domain-like"/>
    <property type="match status" value="1"/>
</dbReference>
<dbReference type="AlphaFoldDB" id="A0A0K2SIS9"/>
<dbReference type="Pfam" id="PF10589">
    <property type="entry name" value="NADH_4Fe-4S"/>
    <property type="match status" value="1"/>
</dbReference>
<accession>A0A0K2SIS9</accession>
<feature type="domain" description="4Fe-4S ferredoxin-type" evidence="6">
    <location>
        <begin position="631"/>
        <end position="658"/>
    </location>
</feature>
<dbReference type="InterPro" id="IPR019575">
    <property type="entry name" value="Nuop51_4Fe4S-bd"/>
</dbReference>
<dbReference type="PATRIC" id="fig|1555112.3.peg.907"/>
<dbReference type="SUPFAM" id="SSF142019">
    <property type="entry name" value="Nqo1 FMN-binding domain-like"/>
    <property type="match status" value="1"/>
</dbReference>
<evidence type="ECO:0000256" key="4">
    <source>
        <dbReference type="ARBA" id="ARBA00023004"/>
    </source>
</evidence>
<dbReference type="KEGG" id="lpil:LIP_0872"/>
<dbReference type="GO" id="GO:0051539">
    <property type="term" value="F:4 iron, 4 sulfur cluster binding"/>
    <property type="evidence" value="ECO:0007669"/>
    <property type="project" value="UniProtKB-KW"/>
</dbReference>
<evidence type="ECO:0000313" key="8">
    <source>
        <dbReference type="Proteomes" id="UP000065807"/>
    </source>
</evidence>
<dbReference type="InterPro" id="IPR011538">
    <property type="entry name" value="Nuo51_FMN-bd"/>
</dbReference>
<evidence type="ECO:0000256" key="2">
    <source>
        <dbReference type="ARBA" id="ARBA00022485"/>
    </source>
</evidence>
<dbReference type="InterPro" id="IPR037225">
    <property type="entry name" value="Nuo51_FMN-bd_sf"/>
</dbReference>
<dbReference type="SUPFAM" id="SSF54862">
    <property type="entry name" value="4Fe-4S ferredoxins"/>
    <property type="match status" value="1"/>
</dbReference>
<dbReference type="InterPro" id="IPR017900">
    <property type="entry name" value="4Fe4S_Fe_S_CS"/>
</dbReference>
<evidence type="ECO:0000256" key="3">
    <source>
        <dbReference type="ARBA" id="ARBA00022723"/>
    </source>
</evidence>
<keyword evidence="4" id="KW-0408">Iron</keyword>
<dbReference type="FunFam" id="3.40.50.11540:FF:000001">
    <property type="entry name" value="NADH dehydrogenase [ubiquinone] flavoprotein 1, mitochondrial"/>
    <property type="match status" value="1"/>
</dbReference>
<reference evidence="8" key="2">
    <citation type="journal article" date="2016" name="Int. J. Syst. Evol. Microbiol.">
        <title>Complete genome sequence and cell structure of Limnochorda pilosa, a Gram-negative spore-former within the phylum Firmicutes.</title>
        <authorList>
            <person name="Watanabe M."/>
            <person name="Kojima H."/>
            <person name="Fukui M."/>
        </authorList>
    </citation>
    <scope>NUCLEOTIDE SEQUENCE [LARGE SCALE GENOMIC DNA]</scope>
    <source>
        <strain evidence="8">HC45</strain>
    </source>
</reference>
<dbReference type="Pfam" id="PF10531">
    <property type="entry name" value="SLBB"/>
    <property type="match status" value="1"/>
</dbReference>
<dbReference type="SUPFAM" id="SSF142984">
    <property type="entry name" value="Nqo1 middle domain-like"/>
    <property type="match status" value="1"/>
</dbReference>
<feature type="domain" description="4Fe-4S ferredoxin-type" evidence="6">
    <location>
        <begin position="601"/>
        <end position="630"/>
    </location>
</feature>
<gene>
    <name evidence="7" type="ORF">LIP_0872</name>
</gene>
<comment type="similarity">
    <text evidence="1">Belongs to the complex I 51 kDa subunit family.</text>
</comment>
<dbReference type="InterPro" id="IPR037207">
    <property type="entry name" value="Nuop51_4Fe4S-bd_sf"/>
</dbReference>
<dbReference type="Gene3D" id="6.10.250.1450">
    <property type="match status" value="1"/>
</dbReference>
<dbReference type="EMBL" id="AP014924">
    <property type="protein sequence ID" value="BAS26729.1"/>
    <property type="molecule type" value="Genomic_DNA"/>
</dbReference>
<dbReference type="GO" id="GO:0046872">
    <property type="term" value="F:metal ion binding"/>
    <property type="evidence" value="ECO:0007669"/>
    <property type="project" value="UniProtKB-KW"/>
</dbReference>
<dbReference type="Proteomes" id="UP000065807">
    <property type="component" value="Chromosome"/>
</dbReference>
<keyword evidence="3" id="KW-0479">Metal-binding</keyword>
<dbReference type="Gene3D" id="3.10.20.600">
    <property type="match status" value="1"/>
</dbReference>
<dbReference type="PANTHER" id="PTHR43578:SF3">
    <property type="entry name" value="NADH-QUINONE OXIDOREDUCTASE SUBUNIT F"/>
    <property type="match status" value="1"/>
</dbReference>
<dbReference type="InterPro" id="IPR019554">
    <property type="entry name" value="Soluble_ligand-bd"/>
</dbReference>
<dbReference type="Gene3D" id="3.30.70.20">
    <property type="match status" value="1"/>
</dbReference>
<dbReference type="InterPro" id="IPR036249">
    <property type="entry name" value="Thioredoxin-like_sf"/>
</dbReference>
<proteinExistence type="inferred from homology"/>
<keyword evidence="8" id="KW-1185">Reference proteome</keyword>
<evidence type="ECO:0000256" key="5">
    <source>
        <dbReference type="ARBA" id="ARBA00023014"/>
    </source>
</evidence>
<dbReference type="Pfam" id="PF00037">
    <property type="entry name" value="Fer4"/>
    <property type="match status" value="1"/>
</dbReference>
<dbReference type="GO" id="GO:0008137">
    <property type="term" value="F:NADH dehydrogenase (ubiquinone) activity"/>
    <property type="evidence" value="ECO:0007669"/>
    <property type="project" value="InterPro"/>
</dbReference>
<dbReference type="Gene3D" id="3.40.50.11540">
    <property type="entry name" value="NADH-ubiquinone oxidoreductase 51kDa subunit"/>
    <property type="match status" value="1"/>
</dbReference>
<dbReference type="Pfam" id="PF01512">
    <property type="entry name" value="Complex1_51K"/>
    <property type="match status" value="1"/>
</dbReference>
<sequence>MATAARQAASLRPTDATRRPQVALPQFYVGSGTCGIAAGADRVMALLKQELAARGQEATVKQVGCIGMCHWEPIVDVRLPGGLRLSFGPCDERNLRRILHEYVDHGVVPGDLLLGVVEETLPGDAPGSPDSAPEAPLQALIQPGPDEPAFPGRLPLLSEHPMMRHQTRIVLQNCGLIDPESLEEYLGRGGYRGLRRALLELTPEQVIEEVTVSGLRGRGGAGFPTGRKWALARRSPGEEKYMVCNADEGDPGAFMDRSVLEGDPFRVLEGMTLGAYAVGASRGFVYVRAEYPLAVRRLEKAVALAREHGYLGEDILGSGFSFDIELKIGAGAFVCGEETALIASIEGRRGMPRPRPPYPAEQGVFGRPTNINNVETYANVPDIVVRGGRWFASIGTETSKGTKVFAVSGKVSWPGLIEVPMGMPVRRIIEEIGGGVADGRRFKAVQMGGPSGGCLPQEQLDTPVDYESLVEAGVIMGSGGMVVMDETNCMVDVARFFLNFCREESCGQCTPCRVGVDRLCGMLEQMTRRHAPGTASEAEEDGEAVLRKVEALARSVREASLCGLGQTAPNPVLSTLRYFPDEYRAHVLEHRCPAGQCTDLLAYAIDPALCTGCGLCARSCPQGAIGGEKGQPYHIDAELCQRCGLCLRICNFAAVTAA</sequence>
<dbReference type="PANTHER" id="PTHR43578">
    <property type="entry name" value="NADH-QUINONE OXIDOREDUCTASE SUBUNIT F"/>
    <property type="match status" value="1"/>
</dbReference>
<name>A0A0K2SIS9_LIMPI</name>